<comment type="caution">
    <text evidence="1">The sequence shown here is derived from an EMBL/GenBank/DDBJ whole genome shotgun (WGS) entry which is preliminary data.</text>
</comment>
<dbReference type="EMBL" id="MU275975">
    <property type="protein sequence ID" value="KAI0044658.1"/>
    <property type="molecule type" value="Genomic_DNA"/>
</dbReference>
<reference evidence="1" key="1">
    <citation type="submission" date="2021-02" db="EMBL/GenBank/DDBJ databases">
        <authorList>
            <consortium name="DOE Joint Genome Institute"/>
            <person name="Ahrendt S."/>
            <person name="Looney B.P."/>
            <person name="Miyauchi S."/>
            <person name="Morin E."/>
            <person name="Drula E."/>
            <person name="Courty P.E."/>
            <person name="Chicoki N."/>
            <person name="Fauchery L."/>
            <person name="Kohler A."/>
            <person name="Kuo A."/>
            <person name="Labutti K."/>
            <person name="Pangilinan J."/>
            <person name="Lipzen A."/>
            <person name="Riley R."/>
            <person name="Andreopoulos W."/>
            <person name="He G."/>
            <person name="Johnson J."/>
            <person name="Barry K.W."/>
            <person name="Grigoriev I.V."/>
            <person name="Nagy L."/>
            <person name="Hibbett D."/>
            <person name="Henrissat B."/>
            <person name="Matheny P.B."/>
            <person name="Labbe J."/>
            <person name="Martin F."/>
        </authorList>
    </citation>
    <scope>NUCLEOTIDE SEQUENCE</scope>
    <source>
        <strain evidence="1">FP105234-sp</strain>
    </source>
</reference>
<gene>
    <name evidence="1" type="ORF">FA95DRAFT_226559</name>
</gene>
<evidence type="ECO:0000313" key="1">
    <source>
        <dbReference type="EMBL" id="KAI0044658.1"/>
    </source>
</evidence>
<organism evidence="1 2">
    <name type="scientific">Auriscalpium vulgare</name>
    <dbReference type="NCBI Taxonomy" id="40419"/>
    <lineage>
        <taxon>Eukaryota</taxon>
        <taxon>Fungi</taxon>
        <taxon>Dikarya</taxon>
        <taxon>Basidiomycota</taxon>
        <taxon>Agaricomycotina</taxon>
        <taxon>Agaricomycetes</taxon>
        <taxon>Russulales</taxon>
        <taxon>Auriscalpiaceae</taxon>
        <taxon>Auriscalpium</taxon>
    </lineage>
</organism>
<proteinExistence type="predicted"/>
<dbReference type="Proteomes" id="UP000814033">
    <property type="component" value="Unassembled WGS sequence"/>
</dbReference>
<protein>
    <submittedName>
        <fullName evidence="1">Uncharacterized protein</fullName>
    </submittedName>
</protein>
<evidence type="ECO:0000313" key="2">
    <source>
        <dbReference type="Proteomes" id="UP000814033"/>
    </source>
</evidence>
<sequence>MPKSPFSADPRRRQQVDACVQCRRRKIKCDAARPHCGGCVRRWNIAISTRQSPGHEHPMKSECSYLPNVQGPHAKIKELEAIVAQLQDTVNSSAAAHMHGYDGQAADLSLPSLRPTERLPVITLGKSSSITLDVFMLPGGERRIPPLYSCRAVRAWTPPGIGHEAWYRSLPFFPLAVGARYEIIQDAGWHRTMPGLATNYDRLLVARDEGDCVGWVLAAHVEREGEGTPMDVEEREGECSPPPPPAGSLPYHPLWQTMGTSSSSSSSGKKSTNSASSRMSRMNKRFSPSRSPSDSMRERHRWTNSRGTSVGSSSIDEVDVVTLARPRDMPLAPEPPSLHKPGPHAASPHGRKAYTYPDQVPTRRQASCESDVHLGANVEPGANFECTYCGEEFIKHSSFLIHFRSHPEACPYVCAVEGCDRRFFLESAMWFHARTHTLSEDESDGPP</sequence>
<reference evidence="1" key="2">
    <citation type="journal article" date="2022" name="New Phytol.">
        <title>Evolutionary transition to the ectomycorrhizal habit in the genomes of a hyperdiverse lineage of mushroom-forming fungi.</title>
        <authorList>
            <person name="Looney B."/>
            <person name="Miyauchi S."/>
            <person name="Morin E."/>
            <person name="Drula E."/>
            <person name="Courty P.E."/>
            <person name="Kohler A."/>
            <person name="Kuo A."/>
            <person name="LaButti K."/>
            <person name="Pangilinan J."/>
            <person name="Lipzen A."/>
            <person name="Riley R."/>
            <person name="Andreopoulos W."/>
            <person name="He G."/>
            <person name="Johnson J."/>
            <person name="Nolan M."/>
            <person name="Tritt A."/>
            <person name="Barry K.W."/>
            <person name="Grigoriev I.V."/>
            <person name="Nagy L.G."/>
            <person name="Hibbett D."/>
            <person name="Henrissat B."/>
            <person name="Matheny P.B."/>
            <person name="Labbe J."/>
            <person name="Martin F.M."/>
        </authorList>
    </citation>
    <scope>NUCLEOTIDE SEQUENCE</scope>
    <source>
        <strain evidence="1">FP105234-sp</strain>
    </source>
</reference>
<keyword evidence="2" id="KW-1185">Reference proteome</keyword>
<accession>A0ACB8RKK9</accession>
<name>A0ACB8RKK9_9AGAM</name>